<proteinExistence type="inferred from homology"/>
<dbReference type="FunFam" id="3.20.20.70:FF:000071">
    <property type="entry name" value="Hydroxymethylglutaryl-CoA lyase"/>
    <property type="match status" value="1"/>
</dbReference>
<dbReference type="Proteomes" id="UP000375525">
    <property type="component" value="Unassembled WGS sequence"/>
</dbReference>
<sequence>MERLYITDVCMRDGLQNQCAQVSTEAKLALAQHLVAAGVASVEATSFVSPKAVPQMADAADVVLGLQQRLPTLRTSVLVPNLKGLRRALQAGCREVAVVLSATEEMNRRNINMSLTQAREESALVLREARASGIKTRAYIAVAFDCPFEGATPLDRVKVLAAEMYAAGADEVVIADTIGSAFPAEVRRRMTELATVVPLDRLSIHLHDTRGMGVANAWAAIEAGVRRFDASAGGIGGCPFAPGAAGNLATEDLVLLAENSGFDTGINPVALVSAIEFAESLLGRPLGGHSARWLIRQRERAAQTSTEGIARLNVQNSTNSVSST</sequence>
<gene>
    <name evidence="5" type="primary">yngG</name>
    <name evidence="5" type="ORF">PS880_04995</name>
</gene>
<dbReference type="Gene3D" id="3.20.20.70">
    <property type="entry name" value="Aldolase class I"/>
    <property type="match status" value="1"/>
</dbReference>
<dbReference type="Pfam" id="PF00682">
    <property type="entry name" value="HMGL-like"/>
    <property type="match status" value="1"/>
</dbReference>
<dbReference type="InterPro" id="IPR000891">
    <property type="entry name" value="PYR_CT"/>
</dbReference>
<dbReference type="GO" id="GO:0046872">
    <property type="term" value="F:metal ion binding"/>
    <property type="evidence" value="ECO:0007669"/>
    <property type="project" value="UniProtKB-KW"/>
</dbReference>
<name>A0A5E7P2R2_PSEFL</name>
<dbReference type="SUPFAM" id="SSF51569">
    <property type="entry name" value="Aldolase"/>
    <property type="match status" value="1"/>
</dbReference>
<dbReference type="AlphaFoldDB" id="A0A5E7P2R2"/>
<evidence type="ECO:0000256" key="3">
    <source>
        <dbReference type="ARBA" id="ARBA00023239"/>
    </source>
</evidence>
<evidence type="ECO:0000313" key="6">
    <source>
        <dbReference type="Proteomes" id="UP000375525"/>
    </source>
</evidence>
<dbReference type="PANTHER" id="PTHR42738:SF7">
    <property type="entry name" value="HYDROXYMETHYLGLUTARYL-COA LYASE"/>
    <property type="match status" value="1"/>
</dbReference>
<dbReference type="OrthoDB" id="9784013at2"/>
<dbReference type="EC" id="4.1.3.4" evidence="5"/>
<dbReference type="EMBL" id="CABVIH010000029">
    <property type="protein sequence ID" value="VVP43974.1"/>
    <property type="molecule type" value="Genomic_DNA"/>
</dbReference>
<reference evidence="5 6" key="1">
    <citation type="submission" date="2019-09" db="EMBL/GenBank/DDBJ databases">
        <authorList>
            <person name="Chandra G."/>
            <person name="Truman W A."/>
        </authorList>
    </citation>
    <scope>NUCLEOTIDE SEQUENCE [LARGE SCALE GENOMIC DNA]</scope>
    <source>
        <strain evidence="5">PS880</strain>
    </source>
</reference>
<dbReference type="InterPro" id="IPR043594">
    <property type="entry name" value="HMGL"/>
</dbReference>
<evidence type="ECO:0000259" key="4">
    <source>
        <dbReference type="PROSITE" id="PS50991"/>
    </source>
</evidence>
<organism evidence="5 6">
    <name type="scientific">Pseudomonas fluorescens</name>
    <dbReference type="NCBI Taxonomy" id="294"/>
    <lineage>
        <taxon>Bacteria</taxon>
        <taxon>Pseudomonadati</taxon>
        <taxon>Pseudomonadota</taxon>
        <taxon>Gammaproteobacteria</taxon>
        <taxon>Pseudomonadales</taxon>
        <taxon>Pseudomonadaceae</taxon>
        <taxon>Pseudomonas</taxon>
    </lineage>
</organism>
<comment type="similarity">
    <text evidence="1">Belongs to the HMG-CoA lyase family.</text>
</comment>
<dbReference type="GO" id="GO:0046951">
    <property type="term" value="P:ketone body biosynthetic process"/>
    <property type="evidence" value="ECO:0007669"/>
    <property type="project" value="TreeGrafter"/>
</dbReference>
<dbReference type="GO" id="GO:0004419">
    <property type="term" value="F:hydroxymethylglutaryl-CoA lyase activity"/>
    <property type="evidence" value="ECO:0007669"/>
    <property type="project" value="UniProtKB-EC"/>
</dbReference>
<evidence type="ECO:0000256" key="1">
    <source>
        <dbReference type="ARBA" id="ARBA00009405"/>
    </source>
</evidence>
<accession>A0A5E7P2R2</accession>
<protein>
    <submittedName>
        <fullName evidence="5">Hydroxymethylglutaryl-CoA lyase YngG</fullName>
        <ecNumber evidence="5">4.1.3.4</ecNumber>
    </submittedName>
</protein>
<feature type="domain" description="Pyruvate carboxyltransferase" evidence="4">
    <location>
        <begin position="4"/>
        <end position="272"/>
    </location>
</feature>
<keyword evidence="3 5" id="KW-0456">Lyase</keyword>
<dbReference type="NCBIfam" id="NF004283">
    <property type="entry name" value="PRK05692.1"/>
    <property type="match status" value="1"/>
</dbReference>
<keyword evidence="2" id="KW-0479">Metal-binding</keyword>
<dbReference type="CDD" id="cd07938">
    <property type="entry name" value="DRE_TIM_HMGL"/>
    <property type="match status" value="1"/>
</dbReference>
<evidence type="ECO:0000256" key="2">
    <source>
        <dbReference type="ARBA" id="ARBA00022723"/>
    </source>
</evidence>
<dbReference type="RefSeq" id="WP_150781882.1">
    <property type="nucleotide sequence ID" value="NZ_CABVIH010000029.1"/>
</dbReference>
<dbReference type="PROSITE" id="PS50991">
    <property type="entry name" value="PYR_CT"/>
    <property type="match status" value="1"/>
</dbReference>
<evidence type="ECO:0000313" key="5">
    <source>
        <dbReference type="EMBL" id="VVP43974.1"/>
    </source>
</evidence>
<dbReference type="InterPro" id="IPR013785">
    <property type="entry name" value="Aldolase_TIM"/>
</dbReference>
<dbReference type="GO" id="GO:0006552">
    <property type="term" value="P:L-leucine catabolic process"/>
    <property type="evidence" value="ECO:0007669"/>
    <property type="project" value="TreeGrafter"/>
</dbReference>
<dbReference type="PANTHER" id="PTHR42738">
    <property type="entry name" value="HYDROXYMETHYLGLUTARYL-COA LYASE"/>
    <property type="match status" value="1"/>
</dbReference>